<comment type="catalytic activity">
    <reaction evidence="9">
        <text>Typically cleaves a -Gly-|-Phe- bond to release an N-terminal, basic peptide of 5-8 residues from type IV prepilin, and then N-methylates the new N-terminal amino group, the methyl donor being S-adenosyl-L-methionine.</text>
        <dbReference type="EC" id="3.4.23.43"/>
    </reaction>
</comment>
<dbReference type="PANTHER" id="PTHR30487:SF0">
    <property type="entry name" value="PREPILIN LEADER PEPTIDASE_N-METHYLTRANSFERASE-RELATED"/>
    <property type="match status" value="1"/>
</dbReference>
<evidence type="ECO:0000313" key="14">
    <source>
        <dbReference type="Proteomes" id="UP001597203"/>
    </source>
</evidence>
<dbReference type="Gene3D" id="1.20.120.1220">
    <property type="match status" value="1"/>
</dbReference>
<evidence type="ECO:0000256" key="5">
    <source>
        <dbReference type="ARBA" id="ARBA00022692"/>
    </source>
</evidence>
<feature type="transmembrane region" description="Helical" evidence="10">
    <location>
        <begin position="6"/>
        <end position="26"/>
    </location>
</feature>
<keyword evidence="7 10" id="KW-0472">Membrane</keyword>
<keyword evidence="9 13" id="KW-0378">Hydrolase</keyword>
<sequence length="247" mass="25408">MIDPLAASAGVVAGAIAGSFLATLILRWPAGRSVARGRSCCDECGRTLAARDLIPMLSAVASGGRCRTCGAAIHPLHGRVEAGCAIIGGLALGFAPGVAGMGWTLLGWILLTLALLDWRHYWLPDALTLPLAFLGLTLGLWTTSVALSDRIIGAAAGYGLLLSISVAYRMVRGREGLGLGDAKLLGALGAWLGWQALPFILLIASGTGLAVMLLTGRARSATTRVPLGTFLAVAALPAWATLSALMR</sequence>
<evidence type="ECO:0000256" key="1">
    <source>
        <dbReference type="ARBA" id="ARBA00004429"/>
    </source>
</evidence>
<organism evidence="13 14">
    <name type="scientific">Sphingobium olei</name>
    <dbReference type="NCBI Taxonomy" id="420955"/>
    <lineage>
        <taxon>Bacteria</taxon>
        <taxon>Pseudomonadati</taxon>
        <taxon>Pseudomonadota</taxon>
        <taxon>Alphaproteobacteria</taxon>
        <taxon>Sphingomonadales</taxon>
        <taxon>Sphingomonadaceae</taxon>
        <taxon>Sphingobium</taxon>
    </lineage>
</organism>
<dbReference type="Pfam" id="PF06750">
    <property type="entry name" value="A24_N_bact"/>
    <property type="match status" value="1"/>
</dbReference>
<feature type="domain" description="Prepilin peptidase A24 N-terminal" evidence="12">
    <location>
        <begin position="12"/>
        <end position="89"/>
    </location>
</feature>
<dbReference type="InterPro" id="IPR050882">
    <property type="entry name" value="Prepilin_peptidase/N-MTase"/>
</dbReference>
<dbReference type="PANTHER" id="PTHR30487">
    <property type="entry name" value="TYPE 4 PREPILIN-LIKE PROTEINS LEADER PEPTIDE-PROCESSING ENZYME"/>
    <property type="match status" value="1"/>
</dbReference>
<dbReference type="GO" id="GO:0016787">
    <property type="term" value="F:hydrolase activity"/>
    <property type="evidence" value="ECO:0007669"/>
    <property type="project" value="UniProtKB-KW"/>
</dbReference>
<keyword evidence="5 9" id="KW-0812">Transmembrane</keyword>
<keyword evidence="14" id="KW-1185">Reference proteome</keyword>
<dbReference type="InterPro" id="IPR010627">
    <property type="entry name" value="Prepilin_pept_A24_N"/>
</dbReference>
<dbReference type="EMBL" id="JBHTLS010000126">
    <property type="protein sequence ID" value="MFD1105648.1"/>
    <property type="molecule type" value="Genomic_DNA"/>
</dbReference>
<evidence type="ECO:0000259" key="12">
    <source>
        <dbReference type="Pfam" id="PF06750"/>
    </source>
</evidence>
<feature type="transmembrane region" description="Helical" evidence="10">
    <location>
        <begin position="121"/>
        <end position="140"/>
    </location>
</feature>
<feature type="domain" description="Prepilin type IV endopeptidase peptidase" evidence="11">
    <location>
        <begin position="105"/>
        <end position="212"/>
    </location>
</feature>
<gene>
    <name evidence="13" type="ORF">ACFQ24_12310</name>
</gene>
<keyword evidence="9" id="KW-0645">Protease</keyword>
<dbReference type="EC" id="3.4.23.43" evidence="9"/>
<accession>A0ABW3P3G3</accession>
<keyword evidence="3" id="KW-1003">Cell membrane</keyword>
<feature type="transmembrane region" description="Helical" evidence="10">
    <location>
        <begin position="191"/>
        <end position="215"/>
    </location>
</feature>
<keyword evidence="4" id="KW-0997">Cell inner membrane</keyword>
<evidence type="ECO:0000256" key="10">
    <source>
        <dbReference type="SAM" id="Phobius"/>
    </source>
</evidence>
<feature type="transmembrane region" description="Helical" evidence="10">
    <location>
        <begin position="84"/>
        <end position="109"/>
    </location>
</feature>
<evidence type="ECO:0000256" key="3">
    <source>
        <dbReference type="ARBA" id="ARBA00022475"/>
    </source>
</evidence>
<evidence type="ECO:0000256" key="2">
    <source>
        <dbReference type="ARBA" id="ARBA00005801"/>
    </source>
</evidence>
<protein>
    <recommendedName>
        <fullName evidence="9">Prepilin leader peptidase/N-methyltransferase</fullName>
        <ecNumber evidence="9">2.1.1.-</ecNumber>
        <ecNumber evidence="9">3.4.23.43</ecNumber>
    </recommendedName>
</protein>
<dbReference type="PRINTS" id="PR00864">
    <property type="entry name" value="PREPILNPTASE"/>
</dbReference>
<evidence type="ECO:0000256" key="9">
    <source>
        <dbReference type="RuleBase" id="RU003794"/>
    </source>
</evidence>
<evidence type="ECO:0000256" key="8">
    <source>
        <dbReference type="RuleBase" id="RU003793"/>
    </source>
</evidence>
<evidence type="ECO:0000256" key="7">
    <source>
        <dbReference type="ARBA" id="ARBA00023136"/>
    </source>
</evidence>
<keyword evidence="6 10" id="KW-1133">Transmembrane helix</keyword>
<dbReference type="EC" id="2.1.1.-" evidence="9"/>
<keyword evidence="9" id="KW-0808">Transferase</keyword>
<dbReference type="InterPro" id="IPR000045">
    <property type="entry name" value="Prepilin_IV_endopep_pep"/>
</dbReference>
<evidence type="ECO:0000313" key="13">
    <source>
        <dbReference type="EMBL" id="MFD1105648.1"/>
    </source>
</evidence>
<keyword evidence="9" id="KW-0489">Methyltransferase</keyword>
<comment type="similarity">
    <text evidence="2 8">Belongs to the peptidase A24 family.</text>
</comment>
<comment type="caution">
    <text evidence="13">The sequence shown here is derived from an EMBL/GenBank/DDBJ whole genome shotgun (WGS) entry which is preliminary data.</text>
</comment>
<name>A0ABW3P3G3_9SPHN</name>
<evidence type="ECO:0000259" key="11">
    <source>
        <dbReference type="Pfam" id="PF01478"/>
    </source>
</evidence>
<feature type="transmembrane region" description="Helical" evidence="10">
    <location>
        <begin position="152"/>
        <end position="171"/>
    </location>
</feature>
<comment type="function">
    <text evidence="9">Plays an essential role in type IV pili and type II pseudopili formation by proteolytically removing the leader sequence from substrate proteins and subsequently monomethylating the alpha-amino group of the newly exposed N-terminal phenylalanine.</text>
</comment>
<evidence type="ECO:0000256" key="6">
    <source>
        <dbReference type="ARBA" id="ARBA00022989"/>
    </source>
</evidence>
<keyword evidence="9" id="KW-0511">Multifunctional enzyme</keyword>
<feature type="transmembrane region" description="Helical" evidence="10">
    <location>
        <begin position="227"/>
        <end position="246"/>
    </location>
</feature>
<proteinExistence type="inferred from homology"/>
<comment type="subcellular location">
    <subcellularLocation>
        <location evidence="1">Cell inner membrane</location>
        <topology evidence="1">Multi-pass membrane protein</topology>
    </subcellularLocation>
    <subcellularLocation>
        <location evidence="9">Cell membrane</location>
        <topology evidence="9">Multi-pass membrane protein</topology>
    </subcellularLocation>
</comment>
<dbReference type="Pfam" id="PF01478">
    <property type="entry name" value="Peptidase_A24"/>
    <property type="match status" value="1"/>
</dbReference>
<dbReference type="RefSeq" id="WP_380911594.1">
    <property type="nucleotide sequence ID" value="NZ_JBHTLS010000126.1"/>
</dbReference>
<dbReference type="InterPro" id="IPR014032">
    <property type="entry name" value="Peptidase_A24A_bac"/>
</dbReference>
<dbReference type="Proteomes" id="UP001597203">
    <property type="component" value="Unassembled WGS sequence"/>
</dbReference>
<evidence type="ECO:0000256" key="4">
    <source>
        <dbReference type="ARBA" id="ARBA00022519"/>
    </source>
</evidence>
<reference evidence="14" key="1">
    <citation type="journal article" date="2019" name="Int. J. Syst. Evol. Microbiol.">
        <title>The Global Catalogue of Microorganisms (GCM) 10K type strain sequencing project: providing services to taxonomists for standard genome sequencing and annotation.</title>
        <authorList>
            <consortium name="The Broad Institute Genomics Platform"/>
            <consortium name="The Broad Institute Genome Sequencing Center for Infectious Disease"/>
            <person name="Wu L."/>
            <person name="Ma J."/>
        </authorList>
    </citation>
    <scope>NUCLEOTIDE SEQUENCE [LARGE SCALE GENOMIC DNA]</scope>
    <source>
        <strain evidence="14">CCUG 54329</strain>
    </source>
</reference>